<proteinExistence type="predicted"/>
<comment type="caution">
    <text evidence="1">The sequence shown here is derived from an EMBL/GenBank/DDBJ whole genome shotgun (WGS) entry which is preliminary data.</text>
</comment>
<accession>A0A645JHY4</accession>
<name>A0A645JHY4_9ZZZZ</name>
<protein>
    <submittedName>
        <fullName evidence="1">Uncharacterized protein</fullName>
    </submittedName>
</protein>
<dbReference type="AlphaFoldDB" id="A0A645JHY4"/>
<reference evidence="1" key="1">
    <citation type="submission" date="2019-08" db="EMBL/GenBank/DDBJ databases">
        <authorList>
            <person name="Kucharzyk K."/>
            <person name="Murdoch R.W."/>
            <person name="Higgins S."/>
            <person name="Loffler F."/>
        </authorList>
    </citation>
    <scope>NUCLEOTIDE SEQUENCE</scope>
</reference>
<dbReference type="EMBL" id="VSSQ01142337">
    <property type="protein sequence ID" value="MPN63231.1"/>
    <property type="molecule type" value="Genomic_DNA"/>
</dbReference>
<gene>
    <name evidence="1" type="ORF">SDC9_210988</name>
</gene>
<evidence type="ECO:0000313" key="1">
    <source>
        <dbReference type="EMBL" id="MPN63231.1"/>
    </source>
</evidence>
<sequence length="124" mass="13942">MIGSQHFEGGHPAAVWILERPGDHRFGRFCGIPLSLKHRVHAITNFRFTLLVGKTFETDQSGTKGQVANHDQPVGVPIEAFWIGLFHFFELHRNSSFNNVGNDGARYLNPQLCLEEIGVFQIQA</sequence>
<organism evidence="1">
    <name type="scientific">bioreactor metagenome</name>
    <dbReference type="NCBI Taxonomy" id="1076179"/>
    <lineage>
        <taxon>unclassified sequences</taxon>
        <taxon>metagenomes</taxon>
        <taxon>ecological metagenomes</taxon>
    </lineage>
</organism>